<protein>
    <submittedName>
        <fullName evidence="1">Uncharacterized protein</fullName>
    </submittedName>
</protein>
<dbReference type="AlphaFoldDB" id="A0A1R3K286"/>
<keyword evidence="2" id="KW-1185">Reference proteome</keyword>
<proteinExistence type="predicted"/>
<organism evidence="1 2">
    <name type="scientific">Corchorus olitorius</name>
    <dbReference type="NCBI Taxonomy" id="93759"/>
    <lineage>
        <taxon>Eukaryota</taxon>
        <taxon>Viridiplantae</taxon>
        <taxon>Streptophyta</taxon>
        <taxon>Embryophyta</taxon>
        <taxon>Tracheophyta</taxon>
        <taxon>Spermatophyta</taxon>
        <taxon>Magnoliopsida</taxon>
        <taxon>eudicotyledons</taxon>
        <taxon>Gunneridae</taxon>
        <taxon>Pentapetalae</taxon>
        <taxon>rosids</taxon>
        <taxon>malvids</taxon>
        <taxon>Malvales</taxon>
        <taxon>Malvaceae</taxon>
        <taxon>Grewioideae</taxon>
        <taxon>Apeibeae</taxon>
        <taxon>Corchorus</taxon>
    </lineage>
</organism>
<sequence>MRLMEDKYLRLRGVTGVSRPSRAVTPFFGLCRGRYVTVAAVTHATRTTV</sequence>
<reference evidence="2" key="1">
    <citation type="submission" date="2013-09" db="EMBL/GenBank/DDBJ databases">
        <title>Corchorus olitorius genome sequencing.</title>
        <authorList>
            <person name="Alam M."/>
            <person name="Haque M.S."/>
            <person name="Islam M.S."/>
            <person name="Emdad E.M."/>
            <person name="Islam M.M."/>
            <person name="Ahmed B."/>
            <person name="Halim A."/>
            <person name="Hossen Q.M.M."/>
            <person name="Hossain M.Z."/>
            <person name="Ahmed R."/>
            <person name="Khan M.M."/>
            <person name="Islam R."/>
            <person name="Rashid M.M."/>
            <person name="Khan S.A."/>
            <person name="Rahman M.S."/>
            <person name="Alam M."/>
            <person name="Yahiya A.S."/>
            <person name="Khan M.S."/>
            <person name="Azam M.S."/>
            <person name="Haque T."/>
            <person name="Lashkar M.Z.H."/>
            <person name="Akhand A.I."/>
            <person name="Morshed G."/>
            <person name="Roy S."/>
            <person name="Uddin K.S."/>
            <person name="Rabeya T."/>
            <person name="Hossain A.S."/>
            <person name="Chowdhury A."/>
            <person name="Snigdha A.R."/>
            <person name="Mortoza M.S."/>
            <person name="Matin S.A."/>
            <person name="Hoque S.M.E."/>
            <person name="Islam M.K."/>
            <person name="Roy D.K."/>
            <person name="Haider R."/>
            <person name="Moosa M.M."/>
            <person name="Elias S.M."/>
            <person name="Hasan A.M."/>
            <person name="Jahan S."/>
            <person name="Shafiuddin M."/>
            <person name="Mahmood N."/>
            <person name="Shommy N.S."/>
        </authorList>
    </citation>
    <scope>NUCLEOTIDE SEQUENCE [LARGE SCALE GENOMIC DNA]</scope>
    <source>
        <strain evidence="2">cv. O-4</strain>
    </source>
</reference>
<name>A0A1R3K286_9ROSI</name>
<evidence type="ECO:0000313" key="1">
    <source>
        <dbReference type="EMBL" id="OMP01187.1"/>
    </source>
</evidence>
<comment type="caution">
    <text evidence="1">The sequence shown here is derived from an EMBL/GenBank/DDBJ whole genome shotgun (WGS) entry which is preliminary data.</text>
</comment>
<dbReference type="Proteomes" id="UP000187203">
    <property type="component" value="Unassembled WGS sequence"/>
</dbReference>
<dbReference type="EMBL" id="AWUE01014823">
    <property type="protein sequence ID" value="OMP01187.1"/>
    <property type="molecule type" value="Genomic_DNA"/>
</dbReference>
<accession>A0A1R3K286</accession>
<evidence type="ECO:0000313" key="2">
    <source>
        <dbReference type="Proteomes" id="UP000187203"/>
    </source>
</evidence>
<gene>
    <name evidence="1" type="ORF">COLO4_12087</name>
</gene>